<organism evidence="2 3">
    <name type="scientific">Sandarakinorhabdus glacialis</name>
    <dbReference type="NCBI Taxonomy" id="1614636"/>
    <lineage>
        <taxon>Bacteria</taxon>
        <taxon>Pseudomonadati</taxon>
        <taxon>Pseudomonadota</taxon>
        <taxon>Alphaproteobacteria</taxon>
        <taxon>Sphingomonadales</taxon>
        <taxon>Sphingosinicellaceae</taxon>
        <taxon>Sandarakinorhabdus</taxon>
    </lineage>
</organism>
<gene>
    <name evidence="2" type="ORF">GCM10011529_08920</name>
</gene>
<comment type="caution">
    <text evidence="2">The sequence shown here is derived from an EMBL/GenBank/DDBJ whole genome shotgun (WGS) entry which is preliminary data.</text>
</comment>
<accession>A0A917E4Y1</accession>
<dbReference type="EMBL" id="BMJM01000002">
    <property type="protein sequence ID" value="GGE04790.1"/>
    <property type="molecule type" value="Genomic_DNA"/>
</dbReference>
<proteinExistence type="predicted"/>
<feature type="chain" id="PRO_5036742300" evidence="1">
    <location>
        <begin position="22"/>
        <end position="225"/>
    </location>
</feature>
<protein>
    <submittedName>
        <fullName evidence="2">Uncharacterized protein</fullName>
    </submittedName>
</protein>
<keyword evidence="3" id="KW-1185">Reference proteome</keyword>
<feature type="signal peptide" evidence="1">
    <location>
        <begin position="1"/>
        <end position="21"/>
    </location>
</feature>
<sequence length="225" mass="24281">MAVPYLVLMTSAMLLAVTTTAMDPVRNRIVADAGAMTPASLAFDRTTKSVRTGGGTTTNTLKVERWDGHKWALVSINGRNPTGGERAEAEKLAAASPVPGYHRLAALLATATESVTDSQGRTVIKIPVLPAGTVRTDSSDISGHLKAEVVLSSRDDKPWAERVKVTAREPFKMNMLIKVLSFEQVSEYKLDADGRPRLDRQIADSAGTMFGFPGGEKSEITYAYR</sequence>
<dbReference type="RefSeq" id="WP_188761706.1">
    <property type="nucleotide sequence ID" value="NZ_BMJM01000002.1"/>
</dbReference>
<name>A0A917E4Y1_9SPHN</name>
<keyword evidence="1" id="KW-0732">Signal</keyword>
<dbReference type="Proteomes" id="UP000635071">
    <property type="component" value="Unassembled WGS sequence"/>
</dbReference>
<dbReference type="AlphaFoldDB" id="A0A917E4Y1"/>
<reference evidence="2" key="1">
    <citation type="journal article" date="2014" name="Int. J. Syst. Evol. Microbiol.">
        <title>Complete genome sequence of Corynebacterium casei LMG S-19264T (=DSM 44701T), isolated from a smear-ripened cheese.</title>
        <authorList>
            <consortium name="US DOE Joint Genome Institute (JGI-PGF)"/>
            <person name="Walter F."/>
            <person name="Albersmeier A."/>
            <person name="Kalinowski J."/>
            <person name="Ruckert C."/>
        </authorList>
    </citation>
    <scope>NUCLEOTIDE SEQUENCE</scope>
    <source>
        <strain evidence="2">CGMCC 1.15519</strain>
    </source>
</reference>
<evidence type="ECO:0000313" key="3">
    <source>
        <dbReference type="Proteomes" id="UP000635071"/>
    </source>
</evidence>
<evidence type="ECO:0000256" key="1">
    <source>
        <dbReference type="SAM" id="SignalP"/>
    </source>
</evidence>
<evidence type="ECO:0000313" key="2">
    <source>
        <dbReference type="EMBL" id="GGE04790.1"/>
    </source>
</evidence>
<reference evidence="2" key="2">
    <citation type="submission" date="2020-09" db="EMBL/GenBank/DDBJ databases">
        <authorList>
            <person name="Sun Q."/>
            <person name="Zhou Y."/>
        </authorList>
    </citation>
    <scope>NUCLEOTIDE SEQUENCE</scope>
    <source>
        <strain evidence="2">CGMCC 1.15519</strain>
    </source>
</reference>